<evidence type="ECO:0000313" key="2">
    <source>
        <dbReference type="Proteomes" id="UP000694892"/>
    </source>
</evidence>
<dbReference type="Gene3D" id="3.40.1440.10">
    <property type="entry name" value="GIY-YIG endonuclease"/>
    <property type="match status" value="1"/>
</dbReference>
<dbReference type="PANTHER" id="PTHR21301">
    <property type="entry name" value="REVERSE TRANSCRIPTASE"/>
    <property type="match status" value="1"/>
</dbReference>
<dbReference type="InterPro" id="IPR035901">
    <property type="entry name" value="GIY-YIG_endonuc_sf"/>
</dbReference>
<name>A0A974DKU3_XENLA</name>
<proteinExistence type="predicted"/>
<dbReference type="PANTHER" id="PTHR21301:SF12">
    <property type="match status" value="1"/>
</dbReference>
<protein>
    <recommendedName>
        <fullName evidence="3">GIY-YIG domain-containing protein</fullName>
    </recommendedName>
</protein>
<organism evidence="1 2">
    <name type="scientific">Xenopus laevis</name>
    <name type="common">African clawed frog</name>
    <dbReference type="NCBI Taxonomy" id="8355"/>
    <lineage>
        <taxon>Eukaryota</taxon>
        <taxon>Metazoa</taxon>
        <taxon>Chordata</taxon>
        <taxon>Craniata</taxon>
        <taxon>Vertebrata</taxon>
        <taxon>Euteleostomi</taxon>
        <taxon>Amphibia</taxon>
        <taxon>Batrachia</taxon>
        <taxon>Anura</taxon>
        <taxon>Pipoidea</taxon>
        <taxon>Pipidae</taxon>
        <taxon>Xenopodinae</taxon>
        <taxon>Xenopus</taxon>
        <taxon>Xenopus</taxon>
    </lineage>
</organism>
<dbReference type="Proteomes" id="UP000694892">
    <property type="component" value="Chromosome 2L"/>
</dbReference>
<dbReference type="AlphaFoldDB" id="A0A974DKU3"/>
<dbReference type="EMBL" id="CM004468">
    <property type="protein sequence ID" value="OCT93703.1"/>
    <property type="molecule type" value="Genomic_DNA"/>
</dbReference>
<evidence type="ECO:0008006" key="3">
    <source>
        <dbReference type="Google" id="ProtNLM"/>
    </source>
</evidence>
<sequence length="156" mass="18106">MSYDLQNKTRGWGSHIFFGKPKFGTAPVIKGDNINHPTKGYKISLKCFATCDMKQFSFKCPFGLVYIGQTMGYVKTRIKEHKGDIRNFKDKTSTGTLVSRHLHEARHNQAQLCWQVLEVVKRPLQEEDLQKLLLQREAVWIKKIQQFCTIWDECGV</sequence>
<accession>A0A974DKU3</accession>
<reference evidence="2" key="1">
    <citation type="journal article" date="2016" name="Nature">
        <title>Genome evolution in the allotetraploid frog Xenopus laevis.</title>
        <authorList>
            <person name="Session A.M."/>
            <person name="Uno Y."/>
            <person name="Kwon T."/>
            <person name="Chapman J.A."/>
            <person name="Toyoda A."/>
            <person name="Takahashi S."/>
            <person name="Fukui A."/>
            <person name="Hikosaka A."/>
            <person name="Suzuki A."/>
            <person name="Kondo M."/>
            <person name="van Heeringen S.J."/>
            <person name="Quigley I."/>
            <person name="Heinz S."/>
            <person name="Ogino H."/>
            <person name="Ochi H."/>
            <person name="Hellsten U."/>
            <person name="Lyons J.B."/>
            <person name="Simakov O."/>
            <person name="Putnam N."/>
            <person name="Stites J."/>
            <person name="Kuroki Y."/>
            <person name="Tanaka T."/>
            <person name="Michiue T."/>
            <person name="Watanabe M."/>
            <person name="Bogdanovic O."/>
            <person name="Lister R."/>
            <person name="Georgiou G."/>
            <person name="Paranjpe S.S."/>
            <person name="van Kruijsbergen I."/>
            <person name="Shu S."/>
            <person name="Carlson J."/>
            <person name="Kinoshita T."/>
            <person name="Ohta Y."/>
            <person name="Mawaribuchi S."/>
            <person name="Jenkins J."/>
            <person name="Grimwood J."/>
            <person name="Schmutz J."/>
            <person name="Mitros T."/>
            <person name="Mozaffari S.V."/>
            <person name="Suzuki Y."/>
            <person name="Haramoto Y."/>
            <person name="Yamamoto T.S."/>
            <person name="Takagi C."/>
            <person name="Heald R."/>
            <person name="Miller K."/>
            <person name="Haudenschild C."/>
            <person name="Kitzman J."/>
            <person name="Nakayama T."/>
            <person name="Izutsu Y."/>
            <person name="Robert J."/>
            <person name="Fortriede J."/>
            <person name="Burns K."/>
            <person name="Lotay V."/>
            <person name="Karimi K."/>
            <person name="Yasuoka Y."/>
            <person name="Dichmann D.S."/>
            <person name="Flajnik M.F."/>
            <person name="Houston D.W."/>
            <person name="Shendure J."/>
            <person name="DuPasquier L."/>
            <person name="Vize P.D."/>
            <person name="Zorn A.M."/>
            <person name="Ito M."/>
            <person name="Marcotte E.M."/>
            <person name="Wallingford J.B."/>
            <person name="Ito Y."/>
            <person name="Asashima M."/>
            <person name="Ueno N."/>
            <person name="Matsuda Y."/>
            <person name="Veenstra G.J."/>
            <person name="Fujiyama A."/>
            <person name="Harland R.M."/>
            <person name="Taira M."/>
            <person name="Rokhsar D.S."/>
        </authorList>
    </citation>
    <scope>NUCLEOTIDE SEQUENCE [LARGE SCALE GENOMIC DNA]</scope>
    <source>
        <strain evidence="2">J</strain>
    </source>
</reference>
<evidence type="ECO:0000313" key="1">
    <source>
        <dbReference type="EMBL" id="OCT93703.1"/>
    </source>
</evidence>
<gene>
    <name evidence="1" type="ORF">XELAEV_18011380mg</name>
</gene>